<dbReference type="Proteomes" id="UP000011519">
    <property type="component" value="Unassembled WGS sequence"/>
</dbReference>
<accession>L9ZVE9</accession>
<feature type="compositionally biased region" description="Acidic residues" evidence="1">
    <location>
        <begin position="248"/>
        <end position="259"/>
    </location>
</feature>
<protein>
    <submittedName>
        <fullName evidence="3">Amine oxidase</fullName>
    </submittedName>
</protein>
<dbReference type="RefSeq" id="WP_006654036.1">
    <property type="nucleotide sequence ID" value="NZ_AOIM01000037.1"/>
</dbReference>
<feature type="domain" description="Amine oxidase" evidence="2">
    <location>
        <begin position="14"/>
        <end position="443"/>
    </location>
</feature>
<dbReference type="Gene3D" id="3.50.50.60">
    <property type="entry name" value="FAD/NAD(P)-binding domain"/>
    <property type="match status" value="1"/>
</dbReference>
<dbReference type="SUPFAM" id="SSF51905">
    <property type="entry name" value="FAD/NAD(P)-binding domain"/>
    <property type="match status" value="1"/>
</dbReference>
<dbReference type="InterPro" id="IPR036188">
    <property type="entry name" value="FAD/NAD-bd_sf"/>
</dbReference>
<dbReference type="InterPro" id="IPR002937">
    <property type="entry name" value="Amino_oxidase"/>
</dbReference>
<evidence type="ECO:0000313" key="3">
    <source>
        <dbReference type="EMBL" id="ELY89138.1"/>
    </source>
</evidence>
<feature type="region of interest" description="Disordered" evidence="1">
    <location>
        <begin position="236"/>
        <end position="270"/>
    </location>
</feature>
<reference evidence="3 4" key="1">
    <citation type="journal article" date="2014" name="PLoS Genet.">
        <title>Phylogenetically driven sequencing of extremely halophilic archaea reveals strategies for static and dynamic osmo-response.</title>
        <authorList>
            <person name="Becker E.A."/>
            <person name="Seitzer P.M."/>
            <person name="Tritt A."/>
            <person name="Larsen D."/>
            <person name="Krusor M."/>
            <person name="Yao A.I."/>
            <person name="Wu D."/>
            <person name="Madern D."/>
            <person name="Eisen J.A."/>
            <person name="Darling A.E."/>
            <person name="Facciotti M.T."/>
        </authorList>
    </citation>
    <scope>NUCLEOTIDE SEQUENCE [LARGE SCALE GENOMIC DNA]</scope>
    <source>
        <strain evidence="3 4">JCM 10989</strain>
    </source>
</reference>
<dbReference type="Pfam" id="PF01593">
    <property type="entry name" value="Amino_oxidase"/>
    <property type="match status" value="1"/>
</dbReference>
<dbReference type="EMBL" id="AOIM01000037">
    <property type="protein sequence ID" value="ELY89138.1"/>
    <property type="molecule type" value="Genomic_DNA"/>
</dbReference>
<sequence>MQSTPRVLVVGGGLAGLVAAHHLAGGGVTVSLLERRDTVGGRVRTIERDGFRFDRGFQVLFTAYPAVQRELDLEALDLRAFAPGATIARPGHRSTLADPLREPRAALSTLFNSDITLGDKRRVLSLWRDLRGRERDPDAVFAADRGEDTTIDQFLRDRGFSDRFRERFVTPFYGGITLDQSLSTSSRVFEYTFAALASGSTAIPAAGMGAIPAQLADRARAVGATIETGREVDAIEHRQRDEGVTVSLDEDDNDGDSGDSGDNSETADRDVDAVVVATDPPTAQSLTGVSAIPTEGRASTTQYYRLPGRTTLDTRRRLLLNAGDDGPVHVVPHSEVAPEYAPPDETLLSATYLGHREESDQELADRTQAVLESWYPEQAVGELEPVHTDRIEFAQFAQPPGVYERLPDVRDPERPVYLAGDYTRWSSIQGAMESGRQAARAVLEDLSR</sequence>
<dbReference type="PATRIC" id="fig|1227493.4.peg.2883"/>
<dbReference type="PANTHER" id="PTHR42841">
    <property type="entry name" value="AMINE OXIDASE"/>
    <property type="match status" value="1"/>
</dbReference>
<name>L9ZVE9_9EURY</name>
<dbReference type="OrthoDB" id="202781at2157"/>
<evidence type="ECO:0000256" key="1">
    <source>
        <dbReference type="SAM" id="MobiDB-lite"/>
    </source>
</evidence>
<gene>
    <name evidence="3" type="ORF">C483_14345</name>
</gene>
<keyword evidence="4" id="KW-1185">Reference proteome</keyword>
<dbReference type="GO" id="GO:0016491">
    <property type="term" value="F:oxidoreductase activity"/>
    <property type="evidence" value="ECO:0007669"/>
    <property type="project" value="InterPro"/>
</dbReference>
<evidence type="ECO:0000313" key="4">
    <source>
        <dbReference type="Proteomes" id="UP000011519"/>
    </source>
</evidence>
<evidence type="ECO:0000259" key="2">
    <source>
        <dbReference type="Pfam" id="PF01593"/>
    </source>
</evidence>
<organism evidence="3 4">
    <name type="scientific">Natrialba hulunbeirensis JCM 10989</name>
    <dbReference type="NCBI Taxonomy" id="1227493"/>
    <lineage>
        <taxon>Archaea</taxon>
        <taxon>Methanobacteriati</taxon>
        <taxon>Methanobacteriota</taxon>
        <taxon>Stenosarchaea group</taxon>
        <taxon>Halobacteria</taxon>
        <taxon>Halobacteriales</taxon>
        <taxon>Natrialbaceae</taxon>
        <taxon>Natrialba</taxon>
    </lineage>
</organism>
<dbReference type="AlphaFoldDB" id="L9ZVE9"/>
<dbReference type="STRING" id="1227493.C483_14345"/>
<proteinExistence type="predicted"/>
<comment type="caution">
    <text evidence="3">The sequence shown here is derived from an EMBL/GenBank/DDBJ whole genome shotgun (WGS) entry which is preliminary data.</text>
</comment>